<protein>
    <submittedName>
        <fullName evidence="1">Uncharacterized protein</fullName>
    </submittedName>
</protein>
<sequence>MFGLESLIEDATSSGVDAVTGAKAHIAAAINGALNWPMLIDAARQALSLTEREYAGYLQISHTSLGQCRKNREALPIAGRIRVIRALGIELSHEMLIKILPSTVQAVILEGSDASTPEKALAELDDFFDKLDHDPEMTRRFVERLAGVLKQDVGDFVRSLGGSRQTPAGSWPCTLTFGQKRALFRRVSLPTVLKASRAV</sequence>
<dbReference type="AlphaFoldDB" id="A0AAE4K425"/>
<evidence type="ECO:0000313" key="1">
    <source>
        <dbReference type="EMBL" id="MDT0337609.1"/>
    </source>
</evidence>
<reference evidence="1" key="1">
    <citation type="submission" date="2023-02" db="EMBL/GenBank/DDBJ databases">
        <title>Description of Herbaspirillum huttiense subsp. nephrolepsisexaltata and Herbaspirillum huttiense subsp. lycopersicon.</title>
        <authorList>
            <person name="Poudel M."/>
            <person name="Sharma A."/>
            <person name="Goss E."/>
            <person name="Tapia J.H."/>
            <person name="Harmon C.M."/>
            <person name="Jones J.B."/>
        </authorList>
    </citation>
    <scope>NUCLEOTIDE SEQUENCE</scope>
    <source>
        <strain evidence="1">NC40101</strain>
    </source>
</reference>
<name>A0AAE4K425_9BURK</name>
<comment type="caution">
    <text evidence="1">The sequence shown here is derived from an EMBL/GenBank/DDBJ whole genome shotgun (WGS) entry which is preliminary data.</text>
</comment>
<accession>A0AAE4K425</accession>
<dbReference type="RefSeq" id="WP_284078314.1">
    <property type="nucleotide sequence ID" value="NZ_JAVLSM010000007.1"/>
</dbReference>
<organism evidence="1">
    <name type="scientific">Herbaspirillum huttiense subsp. nephrolepidis</name>
    <dbReference type="NCBI Taxonomy" id="3075126"/>
    <lineage>
        <taxon>Bacteria</taxon>
        <taxon>Pseudomonadati</taxon>
        <taxon>Pseudomonadota</taxon>
        <taxon>Betaproteobacteria</taxon>
        <taxon>Burkholderiales</taxon>
        <taxon>Oxalobacteraceae</taxon>
        <taxon>Herbaspirillum</taxon>
    </lineage>
</organism>
<dbReference type="EMBL" id="JAVRAA010000005">
    <property type="protein sequence ID" value="MDT0337609.1"/>
    <property type="molecule type" value="Genomic_DNA"/>
</dbReference>
<gene>
    <name evidence="1" type="ORF">RJN63_12265</name>
</gene>
<proteinExistence type="predicted"/>